<keyword evidence="1 3" id="KW-0489">Methyltransferase</keyword>
<dbReference type="Proteomes" id="UP000703720">
    <property type="component" value="Unassembled WGS sequence"/>
</dbReference>
<organism evidence="5 6">
    <name type="scientific">Microbacterium phyllosphaerae</name>
    <dbReference type="NCBI Taxonomy" id="124798"/>
    <lineage>
        <taxon>Bacteria</taxon>
        <taxon>Bacillati</taxon>
        <taxon>Actinomycetota</taxon>
        <taxon>Actinomycetes</taxon>
        <taxon>Micrococcales</taxon>
        <taxon>Microbacteriaceae</taxon>
        <taxon>Microbacterium</taxon>
    </lineage>
</organism>
<protein>
    <submittedName>
        <fullName evidence="5">S-methylmethionine-dependent homocysteine/selenocysteine methylase</fullName>
    </submittedName>
</protein>
<keyword evidence="3" id="KW-0862">Zinc</keyword>
<dbReference type="Pfam" id="PF02574">
    <property type="entry name" value="S-methyl_trans"/>
    <property type="match status" value="1"/>
</dbReference>
<feature type="binding site" evidence="3">
    <location>
        <position position="287"/>
    </location>
    <ligand>
        <name>Zn(2+)</name>
        <dbReference type="ChEBI" id="CHEBI:29105"/>
    </ligand>
</feature>
<dbReference type="PANTHER" id="PTHR11103:SF18">
    <property type="entry name" value="SLR1189 PROTEIN"/>
    <property type="match status" value="1"/>
</dbReference>
<proteinExistence type="predicted"/>
<dbReference type="RefSeq" id="WP_210097250.1">
    <property type="nucleotide sequence ID" value="NZ_BAAAIO010000001.1"/>
</dbReference>
<evidence type="ECO:0000259" key="4">
    <source>
        <dbReference type="PROSITE" id="PS50970"/>
    </source>
</evidence>
<feature type="binding site" evidence="3">
    <location>
        <position position="220"/>
    </location>
    <ligand>
        <name>Zn(2+)</name>
        <dbReference type="ChEBI" id="CHEBI:29105"/>
    </ligand>
</feature>
<keyword evidence="2 3" id="KW-0808">Transferase</keyword>
<dbReference type="GO" id="GO:0008168">
    <property type="term" value="F:methyltransferase activity"/>
    <property type="evidence" value="ECO:0007669"/>
    <property type="project" value="UniProtKB-KW"/>
</dbReference>
<keyword evidence="3" id="KW-0479">Metal-binding</keyword>
<feature type="binding site" evidence="3">
    <location>
        <position position="288"/>
    </location>
    <ligand>
        <name>Zn(2+)</name>
        <dbReference type="ChEBI" id="CHEBI:29105"/>
    </ligand>
</feature>
<dbReference type="InterPro" id="IPR003726">
    <property type="entry name" value="HCY_dom"/>
</dbReference>
<dbReference type="Gene3D" id="3.20.20.330">
    <property type="entry name" value="Homocysteine-binding-like domain"/>
    <property type="match status" value="1"/>
</dbReference>
<evidence type="ECO:0000313" key="6">
    <source>
        <dbReference type="Proteomes" id="UP000703720"/>
    </source>
</evidence>
<keyword evidence="6" id="KW-1185">Reference proteome</keyword>
<dbReference type="InterPro" id="IPR036589">
    <property type="entry name" value="HCY_dom_sf"/>
</dbReference>
<dbReference type="PANTHER" id="PTHR11103">
    <property type="entry name" value="SLR1189 PROTEIN"/>
    <property type="match status" value="1"/>
</dbReference>
<name>A0ABS4WP28_9MICO</name>
<evidence type="ECO:0000256" key="2">
    <source>
        <dbReference type="ARBA" id="ARBA00022679"/>
    </source>
</evidence>
<dbReference type="SUPFAM" id="SSF82282">
    <property type="entry name" value="Homocysteine S-methyltransferase"/>
    <property type="match status" value="1"/>
</dbReference>
<reference evidence="5 6" key="1">
    <citation type="submission" date="2021-03" db="EMBL/GenBank/DDBJ databases">
        <title>Sequencing the genomes of 1000 actinobacteria strains.</title>
        <authorList>
            <person name="Klenk H.-P."/>
        </authorList>
    </citation>
    <scope>NUCLEOTIDE SEQUENCE [LARGE SCALE GENOMIC DNA]</scope>
    <source>
        <strain evidence="5 6">DSM 13468</strain>
    </source>
</reference>
<comment type="cofactor">
    <cofactor evidence="3">
        <name>Zn(2+)</name>
        <dbReference type="ChEBI" id="CHEBI:29105"/>
    </cofactor>
</comment>
<dbReference type="GO" id="GO:0032259">
    <property type="term" value="P:methylation"/>
    <property type="evidence" value="ECO:0007669"/>
    <property type="project" value="UniProtKB-KW"/>
</dbReference>
<comment type="caution">
    <text evidence="5">The sequence shown here is derived from an EMBL/GenBank/DDBJ whole genome shotgun (WGS) entry which is preliminary data.</text>
</comment>
<dbReference type="EMBL" id="JAGIOA010000001">
    <property type="protein sequence ID" value="MBP2377962.1"/>
    <property type="molecule type" value="Genomic_DNA"/>
</dbReference>
<evidence type="ECO:0000256" key="1">
    <source>
        <dbReference type="ARBA" id="ARBA00022603"/>
    </source>
</evidence>
<sequence>MSASTVAGRYVTDGGLETDLIFHHGIDLPDFAAFVLVDQDDGRRLLREYYRRYVDIARAHDAPLRLETPTWRASADWGARLGYDADALRRVNVEAVRLLQQIADESGLPAVRIVGLLGPRGDGYRSGAWDPATGPDDAYRYHRAQVRALAEAGVDVIAAYTLNDAAEARGVVRAAREAGVEVEISFTVETDGLLASGRTLADTIAEVDATDAPEAYFLNCAHPDHFDRAVDAETARRIVGIRPNASRLSHAELDESETLDDGDPVELAERVAALFERMPSVRVIGGCCGTDSRHVAAMWERLGENSGRA</sequence>
<accession>A0ABS4WP28</accession>
<gene>
    <name evidence="5" type="ORF">JOF42_001457</name>
</gene>
<evidence type="ECO:0000313" key="5">
    <source>
        <dbReference type="EMBL" id="MBP2377962.1"/>
    </source>
</evidence>
<evidence type="ECO:0000256" key="3">
    <source>
        <dbReference type="PROSITE-ProRule" id="PRU00333"/>
    </source>
</evidence>
<feature type="domain" description="Hcy-binding" evidence="4">
    <location>
        <begin position="1"/>
        <end position="302"/>
    </location>
</feature>
<dbReference type="PROSITE" id="PS50970">
    <property type="entry name" value="HCY"/>
    <property type="match status" value="1"/>
</dbReference>